<dbReference type="CDD" id="cd00082">
    <property type="entry name" value="HisKA"/>
    <property type="match status" value="1"/>
</dbReference>
<dbReference type="PANTHER" id="PTHR45436:SF5">
    <property type="entry name" value="SENSOR HISTIDINE KINASE TRCS"/>
    <property type="match status" value="1"/>
</dbReference>
<evidence type="ECO:0000256" key="4">
    <source>
        <dbReference type="ARBA" id="ARBA00022553"/>
    </source>
</evidence>
<comment type="subcellular location">
    <subcellularLocation>
        <location evidence="2">Cell membrane</location>
    </subcellularLocation>
</comment>
<keyword evidence="4" id="KW-0597">Phosphoprotein</keyword>
<dbReference type="Gene3D" id="1.10.287.130">
    <property type="match status" value="1"/>
</dbReference>
<evidence type="ECO:0000256" key="5">
    <source>
        <dbReference type="ARBA" id="ARBA00022679"/>
    </source>
</evidence>
<dbReference type="SUPFAM" id="SSF47384">
    <property type="entry name" value="Homodimeric domain of signal transducing histidine kinase"/>
    <property type="match status" value="1"/>
</dbReference>
<evidence type="ECO:0000256" key="6">
    <source>
        <dbReference type="ARBA" id="ARBA00022692"/>
    </source>
</evidence>
<evidence type="ECO:0000256" key="11">
    <source>
        <dbReference type="SAM" id="MobiDB-lite"/>
    </source>
</evidence>
<feature type="region of interest" description="Disordered" evidence="11">
    <location>
        <begin position="1"/>
        <end position="20"/>
    </location>
</feature>
<feature type="domain" description="Histidine kinase" evidence="13">
    <location>
        <begin position="140"/>
        <end position="361"/>
    </location>
</feature>
<proteinExistence type="predicted"/>
<keyword evidence="7 14" id="KW-0418">Kinase</keyword>
<evidence type="ECO:0000256" key="8">
    <source>
        <dbReference type="ARBA" id="ARBA00022989"/>
    </source>
</evidence>
<dbReference type="PANTHER" id="PTHR45436">
    <property type="entry name" value="SENSOR HISTIDINE KINASE YKOH"/>
    <property type="match status" value="1"/>
</dbReference>
<evidence type="ECO:0000256" key="12">
    <source>
        <dbReference type="SAM" id="Phobius"/>
    </source>
</evidence>
<dbReference type="InterPro" id="IPR003594">
    <property type="entry name" value="HATPase_dom"/>
</dbReference>
<dbReference type="PRINTS" id="PR00344">
    <property type="entry name" value="BCTRLSENSOR"/>
</dbReference>
<gene>
    <name evidence="14" type="ORF">H4W34_004651</name>
</gene>
<evidence type="ECO:0000256" key="1">
    <source>
        <dbReference type="ARBA" id="ARBA00000085"/>
    </source>
</evidence>
<organism evidence="14 15">
    <name type="scientific">Actinomadura algeriensis</name>
    <dbReference type="NCBI Taxonomy" id="1679523"/>
    <lineage>
        <taxon>Bacteria</taxon>
        <taxon>Bacillati</taxon>
        <taxon>Actinomycetota</taxon>
        <taxon>Actinomycetes</taxon>
        <taxon>Streptosporangiales</taxon>
        <taxon>Thermomonosporaceae</taxon>
        <taxon>Actinomadura</taxon>
    </lineage>
</organism>
<reference evidence="14 15" key="1">
    <citation type="submission" date="2020-10" db="EMBL/GenBank/DDBJ databases">
        <title>Sequencing the genomes of 1000 actinobacteria strains.</title>
        <authorList>
            <person name="Klenk H.-P."/>
        </authorList>
    </citation>
    <scope>NUCLEOTIDE SEQUENCE [LARGE SCALE GENOMIC DNA]</scope>
    <source>
        <strain evidence="14 15">DSM 46744</strain>
    </source>
</reference>
<dbReference type="EC" id="2.7.13.3" evidence="3"/>
<dbReference type="Proteomes" id="UP000627838">
    <property type="component" value="Unassembled WGS sequence"/>
</dbReference>
<dbReference type="InterPro" id="IPR004358">
    <property type="entry name" value="Sig_transdc_His_kin-like_C"/>
</dbReference>
<accession>A0ABR9JW76</accession>
<evidence type="ECO:0000259" key="13">
    <source>
        <dbReference type="PROSITE" id="PS50109"/>
    </source>
</evidence>
<comment type="catalytic activity">
    <reaction evidence="1">
        <text>ATP + protein L-histidine = ADP + protein N-phospho-L-histidine.</text>
        <dbReference type="EC" id="2.7.13.3"/>
    </reaction>
</comment>
<sequence length="366" mass="38498">MSVRKAEGRMHRPHSAPARETAAALAVTGPPLLLGTAAAAAVLRVSADARWSVLAPVMAGLSAGGLGLTAWGARRAAERALRPVADAEAEMGDICETADASRRVSVPPTGDAPARLAARVNGVLDRLERSARQRRTFIADASHELRTPLTGLRTRIELALAAPGDADLPETLEGALRDVERLHRIVDDLLALARLDAGEEPALEPVDIGALVEGEIAVRTPPVPLTSKVEIGVLVEGNPIRLGRLLVNLLANAERHAAGSIEVEVRGDGGEAVVEVRDDGPGIPLADRDRVFDRFTRLDTARSRGEGGSGLGLAVARATAVSHGGRLYVADADADAGPDRDRDETRTARGARFVLRLPRVHGPSED</sequence>
<name>A0ABR9JW76_9ACTN</name>
<dbReference type="CDD" id="cd00075">
    <property type="entry name" value="HATPase"/>
    <property type="match status" value="1"/>
</dbReference>
<dbReference type="Pfam" id="PF00512">
    <property type="entry name" value="HisKA"/>
    <property type="match status" value="1"/>
</dbReference>
<keyword evidence="15" id="KW-1185">Reference proteome</keyword>
<dbReference type="InterPro" id="IPR036097">
    <property type="entry name" value="HisK_dim/P_sf"/>
</dbReference>
<evidence type="ECO:0000313" key="15">
    <source>
        <dbReference type="Proteomes" id="UP000627838"/>
    </source>
</evidence>
<dbReference type="SUPFAM" id="SSF55874">
    <property type="entry name" value="ATPase domain of HSP90 chaperone/DNA topoisomerase II/histidine kinase"/>
    <property type="match status" value="1"/>
</dbReference>
<keyword evidence="8 12" id="KW-1133">Transmembrane helix</keyword>
<feature type="transmembrane region" description="Helical" evidence="12">
    <location>
        <begin position="49"/>
        <end position="73"/>
    </location>
</feature>
<dbReference type="RefSeq" id="WP_192761131.1">
    <property type="nucleotide sequence ID" value="NZ_JADBDZ010000001.1"/>
</dbReference>
<dbReference type="InterPro" id="IPR003661">
    <property type="entry name" value="HisK_dim/P_dom"/>
</dbReference>
<keyword evidence="5" id="KW-0808">Transferase</keyword>
<evidence type="ECO:0000256" key="3">
    <source>
        <dbReference type="ARBA" id="ARBA00012438"/>
    </source>
</evidence>
<evidence type="ECO:0000256" key="10">
    <source>
        <dbReference type="ARBA" id="ARBA00023136"/>
    </source>
</evidence>
<evidence type="ECO:0000256" key="7">
    <source>
        <dbReference type="ARBA" id="ARBA00022777"/>
    </source>
</evidence>
<dbReference type="InterPro" id="IPR005467">
    <property type="entry name" value="His_kinase_dom"/>
</dbReference>
<feature type="compositionally biased region" description="Basic and acidic residues" evidence="11">
    <location>
        <begin position="1"/>
        <end position="10"/>
    </location>
</feature>
<protein>
    <recommendedName>
        <fullName evidence="3">histidine kinase</fullName>
        <ecNumber evidence="3">2.7.13.3</ecNumber>
    </recommendedName>
</protein>
<keyword evidence="9" id="KW-0902">Two-component regulatory system</keyword>
<dbReference type="Gene3D" id="3.30.565.10">
    <property type="entry name" value="Histidine kinase-like ATPase, C-terminal domain"/>
    <property type="match status" value="1"/>
</dbReference>
<dbReference type="SMART" id="SM00388">
    <property type="entry name" value="HisKA"/>
    <property type="match status" value="1"/>
</dbReference>
<dbReference type="EMBL" id="JADBDZ010000001">
    <property type="protein sequence ID" value="MBE1534818.1"/>
    <property type="molecule type" value="Genomic_DNA"/>
</dbReference>
<evidence type="ECO:0000256" key="2">
    <source>
        <dbReference type="ARBA" id="ARBA00004236"/>
    </source>
</evidence>
<evidence type="ECO:0000256" key="9">
    <source>
        <dbReference type="ARBA" id="ARBA00023012"/>
    </source>
</evidence>
<dbReference type="InterPro" id="IPR050428">
    <property type="entry name" value="TCS_sensor_his_kinase"/>
</dbReference>
<keyword evidence="6 12" id="KW-0812">Transmembrane</keyword>
<evidence type="ECO:0000313" key="14">
    <source>
        <dbReference type="EMBL" id="MBE1534818.1"/>
    </source>
</evidence>
<dbReference type="SMART" id="SM00387">
    <property type="entry name" value="HATPase_c"/>
    <property type="match status" value="1"/>
</dbReference>
<dbReference type="PROSITE" id="PS50109">
    <property type="entry name" value="HIS_KIN"/>
    <property type="match status" value="1"/>
</dbReference>
<keyword evidence="10 12" id="KW-0472">Membrane</keyword>
<dbReference type="Pfam" id="PF02518">
    <property type="entry name" value="HATPase_c"/>
    <property type="match status" value="1"/>
</dbReference>
<dbReference type="GO" id="GO:0016301">
    <property type="term" value="F:kinase activity"/>
    <property type="evidence" value="ECO:0007669"/>
    <property type="project" value="UniProtKB-KW"/>
</dbReference>
<comment type="caution">
    <text evidence="14">The sequence shown here is derived from an EMBL/GenBank/DDBJ whole genome shotgun (WGS) entry which is preliminary data.</text>
</comment>
<dbReference type="InterPro" id="IPR036890">
    <property type="entry name" value="HATPase_C_sf"/>
</dbReference>